<evidence type="ECO:0000256" key="1">
    <source>
        <dbReference type="SAM" id="SignalP"/>
    </source>
</evidence>
<accession>A0A7Z2S913</accession>
<keyword evidence="1" id="KW-0732">Signal</keyword>
<evidence type="ECO:0000313" key="2">
    <source>
        <dbReference type="EMBL" id="QHL90284.1"/>
    </source>
</evidence>
<dbReference type="Gene3D" id="2.40.128.130">
    <property type="entry name" value="Autotransporter beta-domain"/>
    <property type="match status" value="1"/>
</dbReference>
<reference evidence="2 3" key="1">
    <citation type="submission" date="2020-01" db="EMBL/GenBank/DDBJ databases">
        <title>Sphingomonas sp. C33 whole genome sequece.</title>
        <authorList>
            <person name="Park C."/>
        </authorList>
    </citation>
    <scope>NUCLEOTIDE SEQUENCE [LARGE SCALE GENOMIC DNA]</scope>
    <source>
        <strain evidence="2 3">C33</strain>
    </source>
</reference>
<organism evidence="2 3">
    <name type="scientific">Sphingomonas changnyeongensis</name>
    <dbReference type="NCBI Taxonomy" id="2698679"/>
    <lineage>
        <taxon>Bacteria</taxon>
        <taxon>Pseudomonadati</taxon>
        <taxon>Pseudomonadota</taxon>
        <taxon>Alphaproteobacteria</taxon>
        <taxon>Sphingomonadales</taxon>
        <taxon>Sphingomonadaceae</taxon>
        <taxon>Sphingomonas</taxon>
    </lineage>
</organism>
<proteinExistence type="predicted"/>
<gene>
    <name evidence="2" type="ORF">GVO57_04815</name>
</gene>
<evidence type="ECO:0008006" key="4">
    <source>
        <dbReference type="Google" id="ProtNLM"/>
    </source>
</evidence>
<dbReference type="SUPFAM" id="SSF103515">
    <property type="entry name" value="Autotransporter"/>
    <property type="match status" value="1"/>
</dbReference>
<evidence type="ECO:0000313" key="3">
    <source>
        <dbReference type="Proteomes" id="UP000464468"/>
    </source>
</evidence>
<dbReference type="Proteomes" id="UP000464468">
    <property type="component" value="Chromosome"/>
</dbReference>
<name>A0A7Z2S913_9SPHN</name>
<sequence>MTRICLLVLLAAAPASAQEGAAQPRPWTAGVNGGVTRLGPDLSQSFGGVTLARSFGANTIRIGATLFSGGDQFRQLRTTTRTSLFNLSYSRQIGVVTLEAHGALGSRSFRDQAVRLRSGNTVTVGGDGDISSFGASIGASFALAERWSLSPYAFVDRSRIDVARPVLGPGGRPVAEPLVQRQSGTTGSLGLTLDRAIGPRSSLGLLAAFTATSNSAAVTRFSGTGQRLLEGVGGSDGWLEFGAVGTVGLSDGLAIDLSLVSTLGVAGGETLSGSAGIRAMF</sequence>
<feature type="chain" id="PRO_5031534819" description="Autotransporter domain-containing protein" evidence="1">
    <location>
        <begin position="18"/>
        <end position="281"/>
    </location>
</feature>
<feature type="signal peptide" evidence="1">
    <location>
        <begin position="1"/>
        <end position="17"/>
    </location>
</feature>
<dbReference type="InterPro" id="IPR036709">
    <property type="entry name" value="Autotransporte_beta_dom_sf"/>
</dbReference>
<dbReference type="AlphaFoldDB" id="A0A7Z2S913"/>
<dbReference type="RefSeq" id="WP_160592212.1">
    <property type="nucleotide sequence ID" value="NZ_CP047895.1"/>
</dbReference>
<protein>
    <recommendedName>
        <fullName evidence="4">Autotransporter domain-containing protein</fullName>
    </recommendedName>
</protein>
<keyword evidence="3" id="KW-1185">Reference proteome</keyword>
<dbReference type="KEGG" id="schy:GVO57_04815"/>
<dbReference type="EMBL" id="CP047895">
    <property type="protein sequence ID" value="QHL90284.1"/>
    <property type="molecule type" value="Genomic_DNA"/>
</dbReference>